<dbReference type="Proteomes" id="UP000822476">
    <property type="component" value="Unassembled WGS sequence"/>
</dbReference>
<dbReference type="PANTHER" id="PTHR13113">
    <property type="entry name" value="ECSIT EVOLUTIONARILY CONSERVED SIGNALING INTERMEDIATE IN TOLL PATHWAYS"/>
    <property type="match status" value="1"/>
</dbReference>
<feature type="region of interest" description="Disordered" evidence="1">
    <location>
        <begin position="524"/>
        <end position="559"/>
    </location>
</feature>
<feature type="compositionally biased region" description="Basic and acidic residues" evidence="1">
    <location>
        <begin position="542"/>
        <end position="559"/>
    </location>
</feature>
<dbReference type="EMBL" id="JTDE01000746">
    <property type="protein sequence ID" value="KAF7260437.1"/>
    <property type="molecule type" value="Genomic_DNA"/>
</dbReference>
<protein>
    <recommendedName>
        <fullName evidence="2">ECSIT N-terminal domain-containing protein</fullName>
    </recommendedName>
</protein>
<gene>
    <name evidence="3" type="ORF">EG68_02766</name>
</gene>
<dbReference type="InterPro" id="IPR046448">
    <property type="entry name" value="ECSIT_N"/>
</dbReference>
<dbReference type="GO" id="GO:0007178">
    <property type="term" value="P:cell surface receptor protein serine/threonine kinase signaling pathway"/>
    <property type="evidence" value="ECO:0007669"/>
    <property type="project" value="TreeGrafter"/>
</dbReference>
<dbReference type="GO" id="GO:0005739">
    <property type="term" value="C:mitochondrion"/>
    <property type="evidence" value="ECO:0007669"/>
    <property type="project" value="TreeGrafter"/>
</dbReference>
<feature type="domain" description="ECSIT N-terminal" evidence="2">
    <location>
        <begin position="83"/>
        <end position="255"/>
    </location>
</feature>
<evidence type="ECO:0000259" key="2">
    <source>
        <dbReference type="Pfam" id="PF06239"/>
    </source>
</evidence>
<dbReference type="InterPro" id="IPR010418">
    <property type="entry name" value="ECSIT"/>
</dbReference>
<dbReference type="Pfam" id="PF06239">
    <property type="entry name" value="ECSIT_N"/>
    <property type="match status" value="1"/>
</dbReference>
<feature type="compositionally biased region" description="Polar residues" evidence="1">
    <location>
        <begin position="530"/>
        <end position="541"/>
    </location>
</feature>
<sequence length="559" mass="63914">MLSLIGSVLRTQLSRVPQKQTLLTISTFSWIRLKREARKEQAEKTGEKTPENEATKLWMEAVNDFQHTEVTPPEHRSMTISRSESRRLKKRAFLHAIRVYLLRHGKTRRGFNQFARNALEKMAEYEVAEDLECYKAILQLFPTGRMVVTSFLQAEWGHFPRQQNTVISLLQQMTKHHVIPDDEVGQMIIDIFGWRNHAMQFYRHLMYWIPKLAHANPWPVATNILDDLEEDPLRLARLIAERICPDRMVELHTVKPSASDRPTGEPSALISAQSPEQRAILAYAVNKKNLASSPKPVIYLDGPRFVWYQRLQATYYTLWTEVDKDRMHREIKLVEHRDNRPYIKDLSRLPLPGHLSSSIETELDQVPQQFLSSSTELEPIELKKRAALIEEAKLDVNKALLKHPSSRVPRVQPEYDNRWLALREGHAYAFLPTELTVHEQGEGTVLAIGVLSPIADALVNQKVVFDHAVSETADPSKSVTKNRAAHPELPCVPTPAPTNLIRAWLSHLQAQNPGLKDATLVIRVSPPTDPLSNSEHTAQNNEAHDELQDISERQTVHAN</sequence>
<evidence type="ECO:0000313" key="4">
    <source>
        <dbReference type="Proteomes" id="UP000822476"/>
    </source>
</evidence>
<evidence type="ECO:0000313" key="3">
    <source>
        <dbReference type="EMBL" id="KAF7260437.1"/>
    </source>
</evidence>
<keyword evidence="4" id="KW-1185">Reference proteome</keyword>
<dbReference type="PANTHER" id="PTHR13113:SF1">
    <property type="entry name" value="EVOLUTIONARILY CONSERVED SIGNALING INTERMEDIATE IN TOLL PATHWAY, MITOCHONDRIAL"/>
    <property type="match status" value="1"/>
</dbReference>
<name>A0A8S9ZAN0_9TREM</name>
<reference evidence="3" key="1">
    <citation type="submission" date="2019-07" db="EMBL/GenBank/DDBJ databases">
        <title>Annotation for the trematode Paragonimus miyazaki's.</title>
        <authorList>
            <person name="Choi Y.-J."/>
        </authorList>
    </citation>
    <scope>NUCLEOTIDE SEQUENCE</scope>
    <source>
        <strain evidence="3">Japan</strain>
    </source>
</reference>
<evidence type="ECO:0000256" key="1">
    <source>
        <dbReference type="SAM" id="MobiDB-lite"/>
    </source>
</evidence>
<accession>A0A8S9ZAN0</accession>
<organism evidence="3 4">
    <name type="scientific">Paragonimus skrjabini miyazakii</name>
    <dbReference type="NCBI Taxonomy" id="59628"/>
    <lineage>
        <taxon>Eukaryota</taxon>
        <taxon>Metazoa</taxon>
        <taxon>Spiralia</taxon>
        <taxon>Lophotrochozoa</taxon>
        <taxon>Platyhelminthes</taxon>
        <taxon>Trematoda</taxon>
        <taxon>Digenea</taxon>
        <taxon>Plagiorchiida</taxon>
        <taxon>Troglotremata</taxon>
        <taxon>Troglotrematidae</taxon>
        <taxon>Paragonimus</taxon>
    </lineage>
</organism>
<dbReference type="AlphaFoldDB" id="A0A8S9ZAN0"/>
<proteinExistence type="predicted"/>
<dbReference type="GO" id="GO:0045087">
    <property type="term" value="P:innate immune response"/>
    <property type="evidence" value="ECO:0007669"/>
    <property type="project" value="TreeGrafter"/>
</dbReference>
<comment type="caution">
    <text evidence="3">The sequence shown here is derived from an EMBL/GenBank/DDBJ whole genome shotgun (WGS) entry which is preliminary data.</text>
</comment>
<dbReference type="OrthoDB" id="10064298at2759"/>